<proteinExistence type="predicted"/>
<evidence type="ECO:0000313" key="3">
    <source>
        <dbReference type="Proteomes" id="UP000444721"/>
    </source>
</evidence>
<name>A0A6A5BZG9_NAEFO</name>
<feature type="compositionally biased region" description="Polar residues" evidence="1">
    <location>
        <begin position="147"/>
        <end position="159"/>
    </location>
</feature>
<comment type="caution">
    <text evidence="2">The sequence shown here is derived from an EMBL/GenBank/DDBJ whole genome shotgun (WGS) entry which is preliminary data.</text>
</comment>
<feature type="region of interest" description="Disordered" evidence="1">
    <location>
        <begin position="39"/>
        <end position="70"/>
    </location>
</feature>
<dbReference type="VEuPathDB" id="AmoebaDB:FDP41_000897"/>
<evidence type="ECO:0000313" key="2">
    <source>
        <dbReference type="EMBL" id="KAF0979744.1"/>
    </source>
</evidence>
<gene>
    <name evidence="2" type="ORF">FDP41_000897</name>
</gene>
<dbReference type="VEuPathDB" id="AmoebaDB:NfTy_050770"/>
<dbReference type="RefSeq" id="XP_044564457.1">
    <property type="nucleotide sequence ID" value="XM_044712878.1"/>
</dbReference>
<dbReference type="EMBL" id="VFQX01000022">
    <property type="protein sequence ID" value="KAF0979744.1"/>
    <property type="molecule type" value="Genomic_DNA"/>
</dbReference>
<dbReference type="AlphaFoldDB" id="A0A6A5BZG9"/>
<feature type="compositionally biased region" description="Basic and acidic residues" evidence="1">
    <location>
        <begin position="123"/>
        <end position="132"/>
    </location>
</feature>
<feature type="compositionally biased region" description="Low complexity" evidence="1">
    <location>
        <begin position="39"/>
        <end position="60"/>
    </location>
</feature>
<evidence type="ECO:0000256" key="1">
    <source>
        <dbReference type="SAM" id="MobiDB-lite"/>
    </source>
</evidence>
<dbReference type="GeneID" id="68108115"/>
<protein>
    <submittedName>
        <fullName evidence="2">Uncharacterized protein</fullName>
    </submittedName>
</protein>
<sequence length="390" mass="44205">MSHTTLMLSSSTTTNESPLELLFSKDFFIHVLENEASSSLSSSATSNNNNNQLLTTPSSNPSLTNQHPTPQLHASIRAREIKLLPQNSTTNSQSELLPNTKYLQNNPLITGRYFNNLKNSDEVQHENHHQEPTDSGVPPLPLPPPLRSNSFHGSYSQQPQLHELSTTIVDPSRNDEGLLLPKCFILTHKLNPLSVDEFIESMNTVLRRVRELQIDQDEKLKSHIPYVHLMNGFSIEGILAILDSGLSQQPHALQRSGSSKKNTIFIPFQSYRMQLYEDVFGRVLREGANQARVEEWFANVILSKISEELGSEILSESKVEKNRVADEDNSDEENKNINPIPTTLKFHFFTFIQTYGYWAIPLTDQSSAFDIEKSPLRRLNQILGFRRSKL</sequence>
<dbReference type="VEuPathDB" id="AmoebaDB:NF0110510"/>
<accession>A0A6A5BZG9</accession>
<organism evidence="2 3">
    <name type="scientific">Naegleria fowleri</name>
    <name type="common">Brain eating amoeba</name>
    <dbReference type="NCBI Taxonomy" id="5763"/>
    <lineage>
        <taxon>Eukaryota</taxon>
        <taxon>Discoba</taxon>
        <taxon>Heterolobosea</taxon>
        <taxon>Tetramitia</taxon>
        <taxon>Eutetramitia</taxon>
        <taxon>Vahlkampfiidae</taxon>
        <taxon>Naegleria</taxon>
    </lineage>
</organism>
<feature type="region of interest" description="Disordered" evidence="1">
    <location>
        <begin position="123"/>
        <end position="159"/>
    </location>
</feature>
<keyword evidence="3" id="KW-1185">Reference proteome</keyword>
<dbReference type="OrthoDB" id="10418316at2759"/>
<reference evidence="2 3" key="1">
    <citation type="journal article" date="2019" name="Sci. Rep.">
        <title>Nanopore sequencing improves the draft genome of the human pathogenic amoeba Naegleria fowleri.</title>
        <authorList>
            <person name="Liechti N."/>
            <person name="Schurch N."/>
            <person name="Bruggmann R."/>
            <person name="Wittwer M."/>
        </authorList>
    </citation>
    <scope>NUCLEOTIDE SEQUENCE [LARGE SCALE GENOMIC DNA]</scope>
    <source>
        <strain evidence="2 3">ATCC 30894</strain>
    </source>
</reference>
<dbReference type="Proteomes" id="UP000444721">
    <property type="component" value="Unassembled WGS sequence"/>
</dbReference>